<evidence type="ECO:0000259" key="1">
    <source>
        <dbReference type="Pfam" id="PF13443"/>
    </source>
</evidence>
<comment type="caution">
    <text evidence="2">The sequence shown here is derived from an EMBL/GenBank/DDBJ whole genome shotgun (WGS) entry which is preliminary data.</text>
</comment>
<proteinExistence type="predicted"/>
<keyword evidence="3" id="KW-1185">Reference proteome</keyword>
<dbReference type="Pfam" id="PF13443">
    <property type="entry name" value="HTH_26"/>
    <property type="match status" value="1"/>
</dbReference>
<protein>
    <submittedName>
        <fullName evidence="2">Helix-turn-helix domain-containing protein</fullName>
    </submittedName>
</protein>
<gene>
    <name evidence="2" type="ORF">ACFPOG_07080</name>
</gene>
<evidence type="ECO:0000313" key="2">
    <source>
        <dbReference type="EMBL" id="MFC5448017.1"/>
    </source>
</evidence>
<dbReference type="SUPFAM" id="SSF47413">
    <property type="entry name" value="lambda repressor-like DNA-binding domains"/>
    <property type="match status" value="1"/>
</dbReference>
<dbReference type="RefSeq" id="WP_270879484.1">
    <property type="nucleotide sequence ID" value="NZ_JAQFVF010000024.1"/>
</dbReference>
<feature type="domain" description="HTH cro/C1-type" evidence="1">
    <location>
        <begin position="6"/>
        <end position="74"/>
    </location>
</feature>
<dbReference type="EMBL" id="JBHSMJ010000009">
    <property type="protein sequence ID" value="MFC5448017.1"/>
    <property type="molecule type" value="Genomic_DNA"/>
</dbReference>
<sequence>MIRWMLRHVMAERGIWTGAALARLLLEKSDYRLSAPSISALINEQPKQVKAETLDALCTALACTPGDLWVFTPQVEAKEANQR</sequence>
<accession>A0ABW0K4M0</accession>
<reference evidence="3" key="1">
    <citation type="journal article" date="2019" name="Int. J. Syst. Evol. Microbiol.">
        <title>The Global Catalogue of Microorganisms (GCM) 10K type strain sequencing project: providing services to taxonomists for standard genome sequencing and annotation.</title>
        <authorList>
            <consortium name="The Broad Institute Genomics Platform"/>
            <consortium name="The Broad Institute Genome Sequencing Center for Infectious Disease"/>
            <person name="Wu L."/>
            <person name="Ma J."/>
        </authorList>
    </citation>
    <scope>NUCLEOTIDE SEQUENCE [LARGE SCALE GENOMIC DNA]</scope>
    <source>
        <strain evidence="3">KACC 11904</strain>
    </source>
</reference>
<dbReference type="InterPro" id="IPR010982">
    <property type="entry name" value="Lambda_DNA-bd_dom_sf"/>
</dbReference>
<name>A0ABW0K4M0_9BACL</name>
<organism evidence="2 3">
    <name type="scientific">Paenibacillus aestuarii</name>
    <dbReference type="NCBI Taxonomy" id="516965"/>
    <lineage>
        <taxon>Bacteria</taxon>
        <taxon>Bacillati</taxon>
        <taxon>Bacillota</taxon>
        <taxon>Bacilli</taxon>
        <taxon>Bacillales</taxon>
        <taxon>Paenibacillaceae</taxon>
        <taxon>Paenibacillus</taxon>
    </lineage>
</organism>
<dbReference type="Proteomes" id="UP001596044">
    <property type="component" value="Unassembled WGS sequence"/>
</dbReference>
<evidence type="ECO:0000313" key="3">
    <source>
        <dbReference type="Proteomes" id="UP001596044"/>
    </source>
</evidence>
<dbReference type="InterPro" id="IPR001387">
    <property type="entry name" value="Cro/C1-type_HTH"/>
</dbReference>